<keyword evidence="1" id="KW-0472">Membrane</keyword>
<evidence type="ECO:0008006" key="4">
    <source>
        <dbReference type="Google" id="ProtNLM"/>
    </source>
</evidence>
<dbReference type="RefSeq" id="WP_013116151.1">
    <property type="nucleotide sequence ID" value="NC_014151.1"/>
</dbReference>
<reference evidence="2 3" key="1">
    <citation type="journal article" date="2010" name="Stand. Genomic Sci.">
        <title>Complete genome sequence of Cellulomonas flavigena type strain (134).</title>
        <authorList>
            <person name="Abt B."/>
            <person name="Foster B."/>
            <person name="Lapidus A."/>
            <person name="Clum A."/>
            <person name="Sun H."/>
            <person name="Pukall R."/>
            <person name="Lucas S."/>
            <person name="Glavina Del Rio T."/>
            <person name="Nolan M."/>
            <person name="Tice H."/>
            <person name="Cheng J.F."/>
            <person name="Pitluck S."/>
            <person name="Liolios K."/>
            <person name="Ivanova N."/>
            <person name="Mavromatis K."/>
            <person name="Ovchinnikova G."/>
            <person name="Pati A."/>
            <person name="Goodwin L."/>
            <person name="Chen A."/>
            <person name="Palaniappan K."/>
            <person name="Land M."/>
            <person name="Hauser L."/>
            <person name="Chang Y.J."/>
            <person name="Jeffries C.D."/>
            <person name="Rohde M."/>
            <person name="Goker M."/>
            <person name="Woyke T."/>
            <person name="Bristow J."/>
            <person name="Eisen J.A."/>
            <person name="Markowitz V."/>
            <person name="Hugenholtz P."/>
            <person name="Kyrpides N.C."/>
            <person name="Klenk H.P."/>
        </authorList>
    </citation>
    <scope>NUCLEOTIDE SEQUENCE [LARGE SCALE GENOMIC DNA]</scope>
    <source>
        <strain evidence="3">ATCC 482 / DSM 20109 / BCRC 11376 / JCM 18109 / NBRC 3775 / NCIMB 8073 / NRS 134</strain>
    </source>
</reference>
<dbReference type="HOGENOM" id="CLU_1381959_0_0_11"/>
<dbReference type="Pfam" id="PF22564">
    <property type="entry name" value="HAAS"/>
    <property type="match status" value="1"/>
</dbReference>
<proteinExistence type="predicted"/>
<dbReference type="KEGG" id="cfl:Cfla_0908"/>
<feature type="transmembrane region" description="Helical" evidence="1">
    <location>
        <begin position="93"/>
        <end position="116"/>
    </location>
</feature>
<keyword evidence="1" id="KW-0812">Transmembrane</keyword>
<keyword evidence="3" id="KW-1185">Reference proteome</keyword>
<feature type="transmembrane region" description="Helical" evidence="1">
    <location>
        <begin position="157"/>
        <end position="182"/>
    </location>
</feature>
<sequence length="197" mass="19896">MTAVTSPLVAAYLADLERRLADAPAADRLDVLDAVREHLDAAFAEAGPAPSDDDVRRVLADLGSPDDVAGALALAAPPAAATPVAPAPPRTSVGVWVLLVLAGLVAGLLVAPLVVALGIVHVAALVTALVTVVAVTTWVGVRAFGPRGRHARRGWQMAFAVALPATLVAGTVLLGSAFFLVVEDGSAESGPVVVVEE</sequence>
<dbReference type="EMBL" id="CP001964">
    <property type="protein sequence ID" value="ADG73817.1"/>
    <property type="molecule type" value="Genomic_DNA"/>
</dbReference>
<name>D5UK75_CELFN</name>
<evidence type="ECO:0000313" key="2">
    <source>
        <dbReference type="EMBL" id="ADG73817.1"/>
    </source>
</evidence>
<keyword evidence="1" id="KW-1133">Transmembrane helix</keyword>
<dbReference type="AlphaFoldDB" id="D5UK75"/>
<evidence type="ECO:0000256" key="1">
    <source>
        <dbReference type="SAM" id="Phobius"/>
    </source>
</evidence>
<dbReference type="OrthoDB" id="4939178at2"/>
<dbReference type="Proteomes" id="UP000000849">
    <property type="component" value="Chromosome"/>
</dbReference>
<dbReference type="eggNOG" id="ENOG5033FTA">
    <property type="taxonomic scope" value="Bacteria"/>
</dbReference>
<evidence type="ECO:0000313" key="3">
    <source>
        <dbReference type="Proteomes" id="UP000000849"/>
    </source>
</evidence>
<gene>
    <name evidence="2" type="ordered locus">Cfla_0908</name>
</gene>
<protein>
    <recommendedName>
        <fullName evidence="4">DUF1700 domain-containing protein</fullName>
    </recommendedName>
</protein>
<feature type="transmembrane region" description="Helical" evidence="1">
    <location>
        <begin position="122"/>
        <end position="145"/>
    </location>
</feature>
<organism evidence="2 3">
    <name type="scientific">Cellulomonas flavigena (strain ATCC 482 / DSM 20109 / BCRC 11376 / JCM 18109 / NBRC 3775 / NCIMB 8073 / NRS 134)</name>
    <dbReference type="NCBI Taxonomy" id="446466"/>
    <lineage>
        <taxon>Bacteria</taxon>
        <taxon>Bacillati</taxon>
        <taxon>Actinomycetota</taxon>
        <taxon>Actinomycetes</taxon>
        <taxon>Micrococcales</taxon>
        <taxon>Cellulomonadaceae</taxon>
        <taxon>Cellulomonas</taxon>
    </lineage>
</organism>
<accession>D5UK75</accession>